<dbReference type="RefSeq" id="XP_001276633.1">
    <property type="nucleotide sequence ID" value="XM_001276632.1"/>
</dbReference>
<evidence type="ECO:0000259" key="4">
    <source>
        <dbReference type="PROSITE" id="PS50102"/>
    </source>
</evidence>
<dbReference type="InterPro" id="IPR000504">
    <property type="entry name" value="RRM_dom"/>
</dbReference>
<feature type="region of interest" description="Disordered" evidence="3">
    <location>
        <begin position="61"/>
        <end position="82"/>
    </location>
</feature>
<dbReference type="Proteomes" id="UP000006701">
    <property type="component" value="Unassembled WGS sequence"/>
</dbReference>
<dbReference type="SMART" id="SM00360">
    <property type="entry name" value="RRM"/>
    <property type="match status" value="2"/>
</dbReference>
<dbReference type="PANTHER" id="PTHR48027">
    <property type="entry name" value="HETEROGENEOUS NUCLEAR RIBONUCLEOPROTEIN 87F-RELATED"/>
    <property type="match status" value="1"/>
</dbReference>
<dbReference type="GeneID" id="4708772"/>
<dbReference type="VEuPathDB" id="FungiDB:ACLA_058690"/>
<dbReference type="Pfam" id="PF00076">
    <property type="entry name" value="RRM_1"/>
    <property type="match status" value="2"/>
</dbReference>
<evidence type="ECO:0000313" key="5">
    <source>
        <dbReference type="EMBL" id="EAW15207.1"/>
    </source>
</evidence>
<dbReference type="FunFam" id="3.30.70.330:FF:000843">
    <property type="entry name" value="Nucleic acid-binding protein"/>
    <property type="match status" value="1"/>
</dbReference>
<dbReference type="EMBL" id="DS026990">
    <property type="protein sequence ID" value="EAW15207.1"/>
    <property type="molecule type" value="Genomic_DNA"/>
</dbReference>
<gene>
    <name evidence="5" type="ORF">ACLA_058690</name>
</gene>
<dbReference type="HOGENOM" id="CLU_012062_15_0_1"/>
<dbReference type="OMA" id="ITESRQD"/>
<dbReference type="InterPro" id="IPR052462">
    <property type="entry name" value="SLIRP/GR-RBP-like"/>
</dbReference>
<dbReference type="Gene3D" id="3.30.70.330">
    <property type="match status" value="2"/>
</dbReference>
<feature type="domain" description="RRM" evidence="4">
    <location>
        <begin position="213"/>
        <end position="291"/>
    </location>
</feature>
<organism evidence="5 6">
    <name type="scientific">Aspergillus clavatus (strain ATCC 1007 / CBS 513.65 / DSM 816 / NCTC 3887 / NRRL 1 / QM 1276 / 107)</name>
    <dbReference type="NCBI Taxonomy" id="344612"/>
    <lineage>
        <taxon>Eukaryota</taxon>
        <taxon>Fungi</taxon>
        <taxon>Dikarya</taxon>
        <taxon>Ascomycota</taxon>
        <taxon>Pezizomycotina</taxon>
        <taxon>Eurotiomycetes</taxon>
        <taxon>Eurotiomycetidae</taxon>
        <taxon>Eurotiales</taxon>
        <taxon>Aspergillaceae</taxon>
        <taxon>Aspergillus</taxon>
        <taxon>Aspergillus subgen. Fumigati</taxon>
    </lineage>
</organism>
<dbReference type="InterPro" id="IPR035979">
    <property type="entry name" value="RBD_domain_sf"/>
</dbReference>
<name>A1C467_ASPCL</name>
<dbReference type="eggNOG" id="KOG4210">
    <property type="taxonomic scope" value="Eukaryota"/>
</dbReference>
<accession>A1C467</accession>
<dbReference type="KEGG" id="act:ACLA_058690"/>
<evidence type="ECO:0000256" key="3">
    <source>
        <dbReference type="SAM" id="MobiDB-lite"/>
    </source>
</evidence>
<dbReference type="SUPFAM" id="SSF54928">
    <property type="entry name" value="RNA-binding domain, RBD"/>
    <property type="match status" value="2"/>
</dbReference>
<keyword evidence="1 2" id="KW-0694">RNA-binding</keyword>
<dbReference type="PROSITE" id="PS50102">
    <property type="entry name" value="RRM"/>
    <property type="match status" value="2"/>
</dbReference>
<dbReference type="GO" id="GO:0003723">
    <property type="term" value="F:RNA binding"/>
    <property type="evidence" value="ECO:0007669"/>
    <property type="project" value="UniProtKB-UniRule"/>
</dbReference>
<dbReference type="InterPro" id="IPR012677">
    <property type="entry name" value="Nucleotide-bd_a/b_plait_sf"/>
</dbReference>
<keyword evidence="6" id="KW-1185">Reference proteome</keyword>
<reference evidence="5 6" key="1">
    <citation type="journal article" date="2008" name="PLoS Genet.">
        <title>Genomic islands in the pathogenic filamentous fungus Aspergillus fumigatus.</title>
        <authorList>
            <person name="Fedorova N.D."/>
            <person name="Khaldi N."/>
            <person name="Joardar V.S."/>
            <person name="Maiti R."/>
            <person name="Amedeo P."/>
            <person name="Anderson M.J."/>
            <person name="Crabtree J."/>
            <person name="Silva J.C."/>
            <person name="Badger J.H."/>
            <person name="Albarraq A."/>
            <person name="Angiuoli S."/>
            <person name="Bussey H."/>
            <person name="Bowyer P."/>
            <person name="Cotty P.J."/>
            <person name="Dyer P.S."/>
            <person name="Egan A."/>
            <person name="Galens K."/>
            <person name="Fraser-Liggett C.M."/>
            <person name="Haas B.J."/>
            <person name="Inman J.M."/>
            <person name="Kent R."/>
            <person name="Lemieux S."/>
            <person name="Malavazi I."/>
            <person name="Orvis J."/>
            <person name="Roemer T."/>
            <person name="Ronning C.M."/>
            <person name="Sundaram J.P."/>
            <person name="Sutton G."/>
            <person name="Turner G."/>
            <person name="Venter J.C."/>
            <person name="White O.R."/>
            <person name="Whitty B.R."/>
            <person name="Youngman P."/>
            <person name="Wolfe K.H."/>
            <person name="Goldman G.H."/>
            <person name="Wortman J.R."/>
            <person name="Jiang B."/>
            <person name="Denning D.W."/>
            <person name="Nierman W.C."/>
        </authorList>
    </citation>
    <scope>NUCLEOTIDE SEQUENCE [LARGE SCALE GENOMIC DNA]</scope>
    <source>
        <strain evidence="6">ATCC 1007 / CBS 513.65 / DSM 816 / NCTC 3887 / NRRL 1</strain>
    </source>
</reference>
<proteinExistence type="predicted"/>
<sequence length="306" mass="35053">MRRHFLRRAACRLLTSSAAAPAWSSRAVAPRALLPVASYVPSYNLSQTRWFRDEIQSRYSSRRGRRSNVPEDEDVETAIRSAGEYDQYDPSEIVSPETDDKALEQSSRARRLRLLEKSPTPKETIYIGNLFYDVTSEDLRKHMEKYGAVERTNVILDSRGMSRGFAYVQFESVEAARRAIDGTHLQTLEGRRVTSQYAQTNMDGHRSLQPVSRTLYIGNLSFEMTDRDLNDLFKDVSNVIDVRVSIDRRTGQPRGFAHAEFIDAESAQKGLEILSRKSPYGRQLRLDYSHTNRRAERIENNKPAAE</sequence>
<protein>
    <submittedName>
        <fullName evidence="5">RNA binding domain protein</fullName>
    </submittedName>
</protein>
<dbReference type="CDD" id="cd00590">
    <property type="entry name" value="RRM_SF"/>
    <property type="match status" value="1"/>
</dbReference>
<dbReference type="OrthoDB" id="6730379at2759"/>
<dbReference type="AlphaFoldDB" id="A1C467"/>
<dbReference type="STRING" id="344612.A1C467"/>
<evidence type="ECO:0000256" key="2">
    <source>
        <dbReference type="PROSITE-ProRule" id="PRU00176"/>
    </source>
</evidence>
<evidence type="ECO:0000313" key="6">
    <source>
        <dbReference type="Proteomes" id="UP000006701"/>
    </source>
</evidence>
<evidence type="ECO:0000256" key="1">
    <source>
        <dbReference type="ARBA" id="ARBA00022884"/>
    </source>
</evidence>
<feature type="domain" description="RRM" evidence="4">
    <location>
        <begin position="123"/>
        <end position="200"/>
    </location>
</feature>